<proteinExistence type="inferred from homology"/>
<reference evidence="4 5" key="1">
    <citation type="submission" date="2017-09" db="EMBL/GenBank/DDBJ databases">
        <title>WGS assembly of Aquilegia coerulea Goldsmith.</title>
        <authorList>
            <person name="Hodges S."/>
            <person name="Kramer E."/>
            <person name="Nordborg M."/>
            <person name="Tomkins J."/>
            <person name="Borevitz J."/>
            <person name="Derieg N."/>
            <person name="Yan J."/>
            <person name="Mihaltcheva S."/>
            <person name="Hayes R.D."/>
            <person name="Rokhsar D."/>
        </authorList>
    </citation>
    <scope>NUCLEOTIDE SEQUENCE [LARGE SCALE GENOMIC DNA]</scope>
    <source>
        <strain evidence="5">cv. Goldsmith</strain>
    </source>
</reference>
<comment type="similarity">
    <text evidence="1">Belongs to the plant acyltransferase family.</text>
</comment>
<dbReference type="AlphaFoldDB" id="A0A2G5EYJ7"/>
<dbReference type="InterPro" id="IPR023213">
    <property type="entry name" value="CAT-like_dom_sf"/>
</dbReference>
<dbReference type="GO" id="GO:0016746">
    <property type="term" value="F:acyltransferase activity"/>
    <property type="evidence" value="ECO:0007669"/>
    <property type="project" value="UniProtKB-KW"/>
</dbReference>
<dbReference type="Gene3D" id="3.30.559.10">
    <property type="entry name" value="Chloramphenicol acetyltransferase-like domain"/>
    <property type="match status" value="2"/>
</dbReference>
<keyword evidence="5" id="KW-1185">Reference proteome</keyword>
<evidence type="ECO:0000313" key="4">
    <source>
        <dbReference type="EMBL" id="PIA60799.1"/>
    </source>
</evidence>
<evidence type="ECO:0000256" key="2">
    <source>
        <dbReference type="ARBA" id="ARBA00022679"/>
    </source>
</evidence>
<dbReference type="EMBL" id="KZ305020">
    <property type="protein sequence ID" value="PIA60799.1"/>
    <property type="molecule type" value="Genomic_DNA"/>
</dbReference>
<evidence type="ECO:0000256" key="3">
    <source>
        <dbReference type="ARBA" id="ARBA00023315"/>
    </source>
</evidence>
<dbReference type="Pfam" id="PF02458">
    <property type="entry name" value="Transferase"/>
    <property type="match status" value="1"/>
</dbReference>
<gene>
    <name evidence="4" type="ORF">AQUCO_00300370v1</name>
</gene>
<accession>A0A2G5EYJ7</accession>
<keyword evidence="3" id="KW-0012">Acyltransferase</keyword>
<dbReference type="PANTHER" id="PTHR31147">
    <property type="entry name" value="ACYL TRANSFERASE 4"/>
    <property type="match status" value="1"/>
</dbReference>
<dbReference type="OrthoDB" id="444127at2759"/>
<evidence type="ECO:0000313" key="5">
    <source>
        <dbReference type="Proteomes" id="UP000230069"/>
    </source>
</evidence>
<dbReference type="FunCoup" id="A0A2G5EYJ7">
    <property type="interactions" value="4"/>
</dbReference>
<keyword evidence="2" id="KW-0808">Transferase</keyword>
<dbReference type="Proteomes" id="UP000230069">
    <property type="component" value="Unassembled WGS sequence"/>
</dbReference>
<dbReference type="InterPro" id="IPR050898">
    <property type="entry name" value="Plant_acyltransferase"/>
</dbReference>
<sequence>MTFRVTRLSEAMVQPCDPTPTGTLELSAIDKISNFRVKVSILFVFRYGNEAAKVITEALSKTLVLYYPLAGRLKELPCGELQIACTGEGVWFMEASADCSLHSVNYFHDVPIIPHEKLLPTPPPGIYAPLMQIQLTRFTCKGFAMGLTILHTVCDGLGTAQFLHALGEFARGSPHPRIAPVWHREAVLASPTLASTSTLPLPTPNYNLQRVFITISIDQINKLKNEFVELTGKHCSSADAVAASIWRHRTQAIDLEKDANVNLVLFVNARQFMDPPLPEGFYGNCIFPVIITISSGWVVEASNAEVVKLIKDAKARAPDEFKKWLKNDGNDPYNALSSYTTLSILQRQNLGYNQVDYGWGQPVNVLPIERYSLIPVVIVGLPPTPKKGICLTTWCVNKKHLPPFLQYCTKAYISRL</sequence>
<dbReference type="STRING" id="218851.A0A2G5EYJ7"/>
<protein>
    <submittedName>
        <fullName evidence="4">Uncharacterized protein</fullName>
    </submittedName>
</protein>
<evidence type="ECO:0000256" key="1">
    <source>
        <dbReference type="ARBA" id="ARBA00009861"/>
    </source>
</evidence>
<name>A0A2G5EYJ7_AQUCA</name>
<dbReference type="PANTHER" id="PTHR31147:SF1">
    <property type="entry name" value="ACYL TRANSFERASE 4"/>
    <property type="match status" value="1"/>
</dbReference>
<dbReference type="InParanoid" id="A0A2G5EYJ7"/>
<organism evidence="4 5">
    <name type="scientific">Aquilegia coerulea</name>
    <name type="common">Rocky mountain columbine</name>
    <dbReference type="NCBI Taxonomy" id="218851"/>
    <lineage>
        <taxon>Eukaryota</taxon>
        <taxon>Viridiplantae</taxon>
        <taxon>Streptophyta</taxon>
        <taxon>Embryophyta</taxon>
        <taxon>Tracheophyta</taxon>
        <taxon>Spermatophyta</taxon>
        <taxon>Magnoliopsida</taxon>
        <taxon>Ranunculales</taxon>
        <taxon>Ranunculaceae</taxon>
        <taxon>Thalictroideae</taxon>
        <taxon>Aquilegia</taxon>
    </lineage>
</organism>